<dbReference type="NCBIfam" id="NF002888">
    <property type="entry name" value="PRK03359.1"/>
    <property type="match status" value="1"/>
</dbReference>
<dbReference type="RefSeq" id="WP_152157792.1">
    <property type="nucleotide sequence ID" value="NZ_WEHX01000011.1"/>
</dbReference>
<dbReference type="Proteomes" id="UP000430564">
    <property type="component" value="Unassembled WGS sequence"/>
</dbReference>
<dbReference type="PIRSF" id="PIRSF000090">
    <property type="entry name" value="Beta-ETF"/>
    <property type="match status" value="1"/>
</dbReference>
<dbReference type="PANTHER" id="PTHR21294:SF21">
    <property type="entry name" value="ELECTRON TRANSFER FLAVOPROTEIN SUBUNIT YDIQ-RELATED"/>
    <property type="match status" value="1"/>
</dbReference>
<dbReference type="InterPro" id="IPR012255">
    <property type="entry name" value="ETF_b"/>
</dbReference>
<dbReference type="OrthoDB" id="9804960at2"/>
<evidence type="ECO:0000313" key="4">
    <source>
        <dbReference type="EMBL" id="KAB7662152.1"/>
    </source>
</evidence>
<proteinExistence type="inferred from homology"/>
<dbReference type="GO" id="GO:0009055">
    <property type="term" value="F:electron transfer activity"/>
    <property type="evidence" value="ECO:0007669"/>
    <property type="project" value="InterPro"/>
</dbReference>
<dbReference type="Gene3D" id="3.40.50.620">
    <property type="entry name" value="HUPs"/>
    <property type="match status" value="1"/>
</dbReference>
<dbReference type="SMART" id="SM00893">
    <property type="entry name" value="ETF"/>
    <property type="match status" value="1"/>
</dbReference>
<dbReference type="AlphaFoldDB" id="A0A6I1EN50"/>
<accession>A0A6I1EN50</accession>
<protein>
    <submittedName>
        <fullName evidence="4">Electron transfer flavoprotein</fullName>
    </submittedName>
</protein>
<dbReference type="FunFam" id="3.40.50.620:FF:000072">
    <property type="entry name" value="Protein FixA homolog"/>
    <property type="match status" value="1"/>
</dbReference>
<feature type="domain" description="Electron transfer flavoprotein alpha/beta-subunit N-terminal" evidence="3">
    <location>
        <begin position="21"/>
        <end position="211"/>
    </location>
</feature>
<organism evidence="4 5">
    <name type="scientific">Sutterella seckii</name>
    <dbReference type="NCBI Taxonomy" id="1944635"/>
    <lineage>
        <taxon>Bacteria</taxon>
        <taxon>Pseudomonadati</taxon>
        <taxon>Pseudomonadota</taxon>
        <taxon>Betaproteobacteria</taxon>
        <taxon>Burkholderiales</taxon>
        <taxon>Sutterellaceae</taxon>
        <taxon>Sutterella</taxon>
    </lineage>
</organism>
<dbReference type="InterPro" id="IPR014729">
    <property type="entry name" value="Rossmann-like_a/b/a_fold"/>
</dbReference>
<evidence type="ECO:0000313" key="5">
    <source>
        <dbReference type="Proteomes" id="UP000430564"/>
    </source>
</evidence>
<keyword evidence="2" id="KW-0249">Electron transport</keyword>
<keyword evidence="2" id="KW-0813">Transport</keyword>
<sequence>MHIVTCFKVVPEEQDIVVTPDSKLNFDRAEAKISQFDLNGIEAGVVLAADGDTVTALSVGGKYLENTKLRKDVLSRGPSELVLVKDAAFEGALPDVTASAIAAAVKTTGFDLLVFGEGSGDLYAQQVGLLTAGLLGIPCVNAVSKIEKAGDKVLVERSLENEVEVIELPLPAAVCVTSDINTPRIPTMKAILGAGRKPTKALGAADVSWSAPAPVAELESVVVPPTKQRAHDVVEGDSPEVVAEFAQKIKGLFN</sequence>
<comment type="similarity">
    <text evidence="1">Belongs to the ETF beta-subunit/FixA family.</text>
</comment>
<name>A0A6I1EN50_9BURK</name>
<dbReference type="SUPFAM" id="SSF52402">
    <property type="entry name" value="Adenine nucleotide alpha hydrolases-like"/>
    <property type="match status" value="1"/>
</dbReference>
<reference evidence="4 5" key="1">
    <citation type="submission" date="2019-10" db="EMBL/GenBank/DDBJ databases">
        <title>Genome diversity of Sutterella seckii.</title>
        <authorList>
            <person name="Chaplin A.V."/>
            <person name="Sokolova S.R."/>
            <person name="Mosin K.A."/>
            <person name="Ivanova E.L."/>
            <person name="Kochetkova T.O."/>
            <person name="Goltsov A.Y."/>
            <person name="Trofimov D.Y."/>
            <person name="Efimov B.A."/>
        </authorList>
    </citation>
    <scope>NUCLEOTIDE SEQUENCE [LARGE SCALE GENOMIC DNA]</scope>
    <source>
        <strain evidence="4 5">ASD393</strain>
    </source>
</reference>
<evidence type="ECO:0000256" key="2">
    <source>
        <dbReference type="ARBA" id="ARBA00022982"/>
    </source>
</evidence>
<dbReference type="InterPro" id="IPR014730">
    <property type="entry name" value="ETF_a/b_N"/>
</dbReference>
<dbReference type="CDD" id="cd01714">
    <property type="entry name" value="ETF_beta"/>
    <property type="match status" value="1"/>
</dbReference>
<dbReference type="PANTHER" id="PTHR21294">
    <property type="entry name" value="ELECTRON TRANSFER FLAVOPROTEIN BETA-SUBUNIT"/>
    <property type="match status" value="1"/>
</dbReference>
<dbReference type="InterPro" id="IPR033948">
    <property type="entry name" value="ETF_beta_N"/>
</dbReference>
<gene>
    <name evidence="4" type="ORF">GBM95_03370</name>
</gene>
<dbReference type="NCBIfam" id="NF008998">
    <property type="entry name" value="PRK12342.1"/>
    <property type="match status" value="1"/>
</dbReference>
<dbReference type="EMBL" id="WEHX01000011">
    <property type="protein sequence ID" value="KAB7662152.1"/>
    <property type="molecule type" value="Genomic_DNA"/>
</dbReference>
<comment type="caution">
    <text evidence="4">The sequence shown here is derived from an EMBL/GenBank/DDBJ whole genome shotgun (WGS) entry which is preliminary data.</text>
</comment>
<evidence type="ECO:0000259" key="3">
    <source>
        <dbReference type="SMART" id="SM00893"/>
    </source>
</evidence>
<evidence type="ECO:0000256" key="1">
    <source>
        <dbReference type="ARBA" id="ARBA00007557"/>
    </source>
</evidence>
<dbReference type="Pfam" id="PF01012">
    <property type="entry name" value="ETF"/>
    <property type="match status" value="1"/>
</dbReference>